<name>A0A511ASN3_9LACT</name>
<gene>
    <name evidence="1" type="ORF">AKA01nite_03740</name>
</gene>
<evidence type="ECO:0000313" key="2">
    <source>
        <dbReference type="Proteomes" id="UP000321662"/>
    </source>
</evidence>
<reference evidence="1 2" key="1">
    <citation type="submission" date="2019-07" db="EMBL/GenBank/DDBJ databases">
        <title>Whole genome shotgun sequence of Alkalibacterium kapii NBRC 103247.</title>
        <authorList>
            <person name="Hosoyama A."/>
            <person name="Uohara A."/>
            <person name="Ohji S."/>
            <person name="Ichikawa N."/>
        </authorList>
    </citation>
    <scope>NUCLEOTIDE SEQUENCE [LARGE SCALE GENOMIC DNA]</scope>
    <source>
        <strain evidence="1 2">NBRC 103247</strain>
    </source>
</reference>
<dbReference type="EMBL" id="BJUY01000003">
    <property type="protein sequence ID" value="GEK90752.1"/>
    <property type="molecule type" value="Genomic_DNA"/>
</dbReference>
<evidence type="ECO:0000313" key="1">
    <source>
        <dbReference type="EMBL" id="GEK90752.1"/>
    </source>
</evidence>
<proteinExistence type="predicted"/>
<dbReference type="Proteomes" id="UP000321662">
    <property type="component" value="Unassembled WGS sequence"/>
</dbReference>
<comment type="caution">
    <text evidence="1">The sequence shown here is derived from an EMBL/GenBank/DDBJ whole genome shotgun (WGS) entry which is preliminary data.</text>
</comment>
<dbReference type="AlphaFoldDB" id="A0A511ASN3"/>
<keyword evidence="2" id="KW-1185">Reference proteome</keyword>
<sequence>MRGDSSRVVENHKKVKINKKTVIKTKSLSETVIIREINF</sequence>
<protein>
    <submittedName>
        <fullName evidence="1">Uncharacterized protein</fullName>
    </submittedName>
</protein>
<organism evidence="1 2">
    <name type="scientific">Alkalibacterium kapii</name>
    <dbReference type="NCBI Taxonomy" id="426704"/>
    <lineage>
        <taxon>Bacteria</taxon>
        <taxon>Bacillati</taxon>
        <taxon>Bacillota</taxon>
        <taxon>Bacilli</taxon>
        <taxon>Lactobacillales</taxon>
        <taxon>Carnobacteriaceae</taxon>
        <taxon>Alkalibacterium</taxon>
    </lineage>
</organism>
<accession>A0A511ASN3</accession>